<evidence type="ECO:0000256" key="1">
    <source>
        <dbReference type="SAM" id="Phobius"/>
    </source>
</evidence>
<gene>
    <name evidence="2" type="ORF">LYSBPC_25650</name>
</gene>
<dbReference type="RefSeq" id="WP_264989214.1">
    <property type="nucleotide sequence ID" value="NZ_BRZA01000003.1"/>
</dbReference>
<dbReference type="Gene3D" id="2.40.50.660">
    <property type="match status" value="1"/>
</dbReference>
<dbReference type="InterPro" id="IPR019635">
    <property type="entry name" value="DUF2500"/>
</dbReference>
<keyword evidence="1" id="KW-0472">Membrane</keyword>
<evidence type="ECO:0000313" key="2">
    <source>
        <dbReference type="EMBL" id="GLC89438.1"/>
    </source>
</evidence>
<accession>A0ABQ5NMA2</accession>
<evidence type="ECO:0000313" key="3">
    <source>
        <dbReference type="Proteomes" id="UP001065593"/>
    </source>
</evidence>
<proteinExistence type="predicted"/>
<organism evidence="2 3">
    <name type="scientific">Lysinibacillus piscis</name>
    <dbReference type="NCBI Taxonomy" id="2518931"/>
    <lineage>
        <taxon>Bacteria</taxon>
        <taxon>Bacillati</taxon>
        <taxon>Bacillota</taxon>
        <taxon>Bacilli</taxon>
        <taxon>Bacillales</taxon>
        <taxon>Bacillaceae</taxon>
        <taxon>Lysinibacillus</taxon>
    </lineage>
</organism>
<dbReference type="Proteomes" id="UP001065593">
    <property type="component" value="Unassembled WGS sequence"/>
</dbReference>
<sequence length="123" mass="13771">MFFLHDDPSFASIFITIIFFIVFGSIAFALISSISQWTKNNKEPVLTVPAKIVTKRSNTRGGSGDSSAHTTYYVTFEVQSGDRLELKMAGTDYGQLAEGDFGLLTFQGTRYHQFERQKKESAI</sequence>
<name>A0ABQ5NMA2_9BACI</name>
<protein>
    <submittedName>
        <fullName evidence="2">Membrane protein</fullName>
    </submittedName>
</protein>
<keyword evidence="1" id="KW-0812">Transmembrane</keyword>
<comment type="caution">
    <text evidence="2">The sequence shown here is derived from an EMBL/GenBank/DDBJ whole genome shotgun (WGS) entry which is preliminary data.</text>
</comment>
<keyword evidence="3" id="KW-1185">Reference proteome</keyword>
<feature type="transmembrane region" description="Helical" evidence="1">
    <location>
        <begin position="12"/>
        <end position="32"/>
    </location>
</feature>
<keyword evidence="1" id="KW-1133">Transmembrane helix</keyword>
<reference evidence="2" key="1">
    <citation type="submission" date="2022-08" db="EMBL/GenBank/DDBJ databases">
        <title>Draft genome sequence of Lysinibacillus sp. strain KH24.</title>
        <authorList>
            <person name="Kanbe H."/>
            <person name="Itoh H."/>
        </authorList>
    </citation>
    <scope>NUCLEOTIDE SEQUENCE</scope>
    <source>
        <strain evidence="2">KH24</strain>
    </source>
</reference>
<dbReference type="Pfam" id="PF10694">
    <property type="entry name" value="DUF2500"/>
    <property type="match status" value="1"/>
</dbReference>
<dbReference type="EMBL" id="BRZA01000003">
    <property type="protein sequence ID" value="GLC89438.1"/>
    <property type="molecule type" value="Genomic_DNA"/>
</dbReference>